<sequence length="121" mass="14314">MTWTVIFTDYFYFWYQAQPLDLRKRLAAAFGNLEFWGPELSRPQADTVKGSRYPNMKELRLLWRGKPYRIFFAFDPRRRAVVLCGGDKSGNKRFYEALIKVADTQLAHHLADLESEYENLN</sequence>
<gene>
    <name evidence="1" type="ORF">CO704_07390</name>
</gene>
<dbReference type="RefSeq" id="WP_061276559.1">
    <property type="nucleotide sequence ID" value="NZ_CP023525.1"/>
</dbReference>
<name>A0A291DVU3_9ENTR</name>
<dbReference type="InterPro" id="IPR009241">
    <property type="entry name" value="HigB-like"/>
</dbReference>
<protein>
    <submittedName>
        <fullName evidence="1">Addiction module toxin RelE</fullName>
    </submittedName>
</protein>
<dbReference type="AlphaFoldDB" id="A0A291DVU3"/>
<evidence type="ECO:0000313" key="2">
    <source>
        <dbReference type="Proteomes" id="UP000217979"/>
    </source>
</evidence>
<reference evidence="1 2" key="1">
    <citation type="submission" date="2017-09" db="EMBL/GenBank/DDBJ databases">
        <title>FDA dAtabase for Regulatory Grade micrObial Sequences (FDA-ARGOS): Supporting development and validation of Infectious Disease Dx tests.</title>
        <authorList>
            <person name="Minogue T."/>
            <person name="Wolcott M."/>
            <person name="Wasieloski L."/>
            <person name="Aguilar W."/>
            <person name="Moore D."/>
            <person name="Tallon L."/>
            <person name="Sadzewicz L."/>
            <person name="Ott S."/>
            <person name="Zhao X."/>
            <person name="Nagaraj S."/>
            <person name="Vavikolanu K."/>
            <person name="Aluvathingal J."/>
            <person name="Nadendla S."/>
            <person name="Sichtig H."/>
        </authorList>
    </citation>
    <scope>NUCLEOTIDE SEQUENCE [LARGE SCALE GENOMIC DNA]</scope>
    <source>
        <strain evidence="1 2">FDAARGOS_392</strain>
    </source>
</reference>
<dbReference type="EMBL" id="CP023525">
    <property type="protein sequence ID" value="ATF91925.1"/>
    <property type="molecule type" value="Genomic_DNA"/>
</dbReference>
<dbReference type="Pfam" id="PF05973">
    <property type="entry name" value="Gp49"/>
    <property type="match status" value="1"/>
</dbReference>
<organism evidence="1 2">
    <name type="scientific">Cedecea neteri</name>
    <dbReference type="NCBI Taxonomy" id="158822"/>
    <lineage>
        <taxon>Bacteria</taxon>
        <taxon>Pseudomonadati</taxon>
        <taxon>Pseudomonadota</taxon>
        <taxon>Gammaproteobacteria</taxon>
        <taxon>Enterobacterales</taxon>
        <taxon>Enterobacteriaceae</taxon>
        <taxon>Cedecea</taxon>
    </lineage>
</organism>
<proteinExistence type="predicted"/>
<dbReference type="Proteomes" id="UP000217979">
    <property type="component" value="Chromosome"/>
</dbReference>
<evidence type="ECO:0000313" key="1">
    <source>
        <dbReference type="EMBL" id="ATF91925.1"/>
    </source>
</evidence>
<accession>A0A291DVU3</accession>